<proteinExistence type="predicted"/>
<name>A0A3B4GU91_9CICH</name>
<dbReference type="Ensembl" id="ENSPNYT00000027464.1">
    <property type="protein sequence ID" value="ENSPNYP00000026807.1"/>
    <property type="gene ID" value="ENSPNYG00000020207.1"/>
</dbReference>
<reference evidence="1" key="1">
    <citation type="submission" date="2023-09" db="UniProtKB">
        <authorList>
            <consortium name="Ensembl"/>
        </authorList>
    </citation>
    <scope>IDENTIFICATION</scope>
</reference>
<dbReference type="AlphaFoldDB" id="A0A3B4GU91"/>
<evidence type="ECO:0000313" key="1">
    <source>
        <dbReference type="Ensembl" id="ENSPNYP00000026807.1"/>
    </source>
</evidence>
<organism evidence="1">
    <name type="scientific">Pundamilia nyererei</name>
    <dbReference type="NCBI Taxonomy" id="303518"/>
    <lineage>
        <taxon>Eukaryota</taxon>
        <taxon>Metazoa</taxon>
        <taxon>Chordata</taxon>
        <taxon>Craniata</taxon>
        <taxon>Vertebrata</taxon>
        <taxon>Euteleostomi</taxon>
        <taxon>Actinopterygii</taxon>
        <taxon>Neopterygii</taxon>
        <taxon>Teleostei</taxon>
        <taxon>Neoteleostei</taxon>
        <taxon>Acanthomorphata</taxon>
        <taxon>Ovalentaria</taxon>
        <taxon>Cichlomorphae</taxon>
        <taxon>Cichliformes</taxon>
        <taxon>Cichlidae</taxon>
        <taxon>African cichlids</taxon>
        <taxon>Pseudocrenilabrinae</taxon>
        <taxon>Haplochromini</taxon>
        <taxon>Pundamilia</taxon>
    </lineage>
</organism>
<accession>A0A3B4GU91</accession>
<protein>
    <submittedName>
        <fullName evidence="1">Uncharacterized protein</fullName>
    </submittedName>
</protein>
<sequence>MARRNIKNKTFNVSKQLLGYMKKKKEEKSGLLFVFTRVPFTMTYHESDPG</sequence>